<dbReference type="AlphaFoldDB" id="A0A843WSP9"/>
<name>A0A843WSP9_COLES</name>
<proteinExistence type="predicted"/>
<dbReference type="EMBL" id="NMUH01003447">
    <property type="protein sequence ID" value="MQM05620.1"/>
    <property type="molecule type" value="Genomic_DNA"/>
</dbReference>
<reference evidence="1" key="1">
    <citation type="submission" date="2017-07" db="EMBL/GenBank/DDBJ databases">
        <title>Taro Niue Genome Assembly and Annotation.</title>
        <authorList>
            <person name="Atibalentja N."/>
            <person name="Keating K."/>
            <person name="Fields C.J."/>
        </authorList>
    </citation>
    <scope>NUCLEOTIDE SEQUENCE</scope>
    <source>
        <strain evidence="1">Niue_2</strain>
        <tissue evidence="1">Leaf</tissue>
    </source>
</reference>
<protein>
    <submittedName>
        <fullName evidence="1">Uncharacterized protein</fullName>
    </submittedName>
</protein>
<dbReference type="Proteomes" id="UP000652761">
    <property type="component" value="Unassembled WGS sequence"/>
</dbReference>
<keyword evidence="2" id="KW-1185">Reference proteome</keyword>
<organism evidence="1 2">
    <name type="scientific">Colocasia esculenta</name>
    <name type="common">Wild taro</name>
    <name type="synonym">Arum esculentum</name>
    <dbReference type="NCBI Taxonomy" id="4460"/>
    <lineage>
        <taxon>Eukaryota</taxon>
        <taxon>Viridiplantae</taxon>
        <taxon>Streptophyta</taxon>
        <taxon>Embryophyta</taxon>
        <taxon>Tracheophyta</taxon>
        <taxon>Spermatophyta</taxon>
        <taxon>Magnoliopsida</taxon>
        <taxon>Liliopsida</taxon>
        <taxon>Araceae</taxon>
        <taxon>Aroideae</taxon>
        <taxon>Colocasieae</taxon>
        <taxon>Colocasia</taxon>
    </lineage>
</organism>
<evidence type="ECO:0000313" key="1">
    <source>
        <dbReference type="EMBL" id="MQM05620.1"/>
    </source>
</evidence>
<comment type="caution">
    <text evidence="1">The sequence shown here is derived from an EMBL/GenBank/DDBJ whole genome shotgun (WGS) entry which is preliminary data.</text>
</comment>
<accession>A0A843WSP9</accession>
<sequence length="70" mass="7614">MHATVRNAAFRADESSARPGEFAVGISGRFDLLEPGLTSSHREDAAWSGGNLVRALFFAFFTKVGRFPIV</sequence>
<gene>
    <name evidence="1" type="ORF">Taro_038439</name>
</gene>
<evidence type="ECO:0000313" key="2">
    <source>
        <dbReference type="Proteomes" id="UP000652761"/>
    </source>
</evidence>